<dbReference type="PROSITE" id="PS50294">
    <property type="entry name" value="WD_REPEATS_REGION"/>
    <property type="match status" value="1"/>
</dbReference>
<dbReference type="InterPro" id="IPR040132">
    <property type="entry name" value="Tex1/THOC3"/>
</dbReference>
<dbReference type="Gene3D" id="2.130.10.10">
    <property type="entry name" value="YVTN repeat-like/Quinoprotein amine dehydrogenase"/>
    <property type="match status" value="2"/>
</dbReference>
<dbReference type="InterPro" id="IPR001680">
    <property type="entry name" value="WD40_rpt"/>
</dbReference>
<keyword evidence="6" id="KW-1185">Reference proteome</keyword>
<dbReference type="GO" id="GO:0000445">
    <property type="term" value="C:THO complex part of transcription export complex"/>
    <property type="evidence" value="ECO:0007669"/>
    <property type="project" value="TreeGrafter"/>
</dbReference>
<dbReference type="OrthoDB" id="340259at2759"/>
<evidence type="ECO:0000256" key="2">
    <source>
        <dbReference type="ARBA" id="ARBA00022737"/>
    </source>
</evidence>
<dbReference type="GO" id="GO:0006406">
    <property type="term" value="P:mRNA export from nucleus"/>
    <property type="evidence" value="ECO:0007669"/>
    <property type="project" value="InterPro"/>
</dbReference>
<evidence type="ECO:0000256" key="4">
    <source>
        <dbReference type="PROSITE-ProRule" id="PRU00221"/>
    </source>
</evidence>
<dbReference type="SUPFAM" id="SSF50978">
    <property type="entry name" value="WD40 repeat-like"/>
    <property type="match status" value="1"/>
</dbReference>
<dbReference type="Proteomes" id="UP000800235">
    <property type="component" value="Unassembled WGS sequence"/>
</dbReference>
<accession>A0A9P4NP80</accession>
<comment type="similarity">
    <text evidence="3">Belongs to the THOC3 family.</text>
</comment>
<reference evidence="5" key="1">
    <citation type="journal article" date="2020" name="Stud. Mycol.">
        <title>101 Dothideomycetes genomes: a test case for predicting lifestyles and emergence of pathogens.</title>
        <authorList>
            <person name="Haridas S."/>
            <person name="Albert R."/>
            <person name="Binder M."/>
            <person name="Bloem J."/>
            <person name="Labutti K."/>
            <person name="Salamov A."/>
            <person name="Andreopoulos B."/>
            <person name="Baker S."/>
            <person name="Barry K."/>
            <person name="Bills G."/>
            <person name="Bluhm B."/>
            <person name="Cannon C."/>
            <person name="Castanera R."/>
            <person name="Culley D."/>
            <person name="Daum C."/>
            <person name="Ezra D."/>
            <person name="Gonzalez J."/>
            <person name="Henrissat B."/>
            <person name="Kuo A."/>
            <person name="Liang C."/>
            <person name="Lipzen A."/>
            <person name="Lutzoni F."/>
            <person name="Magnuson J."/>
            <person name="Mondo S."/>
            <person name="Nolan M."/>
            <person name="Ohm R."/>
            <person name="Pangilinan J."/>
            <person name="Park H.-J."/>
            <person name="Ramirez L."/>
            <person name="Alfaro M."/>
            <person name="Sun H."/>
            <person name="Tritt A."/>
            <person name="Yoshinaga Y."/>
            <person name="Zwiers L.-H."/>
            <person name="Turgeon B."/>
            <person name="Goodwin S."/>
            <person name="Spatafora J."/>
            <person name="Crous P."/>
            <person name="Grigoriev I."/>
        </authorList>
    </citation>
    <scope>NUCLEOTIDE SEQUENCE</scope>
    <source>
        <strain evidence="5">CBS 130266</strain>
    </source>
</reference>
<feature type="repeat" description="WD" evidence="4">
    <location>
        <begin position="82"/>
        <end position="124"/>
    </location>
</feature>
<evidence type="ECO:0000256" key="3">
    <source>
        <dbReference type="ARBA" id="ARBA00046343"/>
    </source>
</evidence>
<dbReference type="EMBL" id="MU007052">
    <property type="protein sequence ID" value="KAF2428819.1"/>
    <property type="molecule type" value="Genomic_DNA"/>
</dbReference>
<dbReference type="PANTHER" id="PTHR22839">
    <property type="entry name" value="THO COMPLEX SUBUNIT 3 THO3"/>
    <property type="match status" value="1"/>
</dbReference>
<sequence>MASTPGKFVAPKKATFSSYFSKQKTLTYPDSPLPRTSLHTSIVRCLSWSPLGNLIATGVGVSNPTLRIWNPERTNIKFSTELRGHSSTVDKVAWNPEREAELASAGADGTVRFWDVRSKGCVGVVKVGSGSAEEILNVAWRPDGGEVVVGRKDDYLVRIDRSTLTEVSRQRQSTQTNQIAFSWSGRELLCCSGEGNIRILDYPTLDELYTIPNHASSCRSIEVAPSGAYIAVGGSDALITLVDTTDWVCKRTFDRCQGSVASVSFSCDGAYLIGGSDEGHGIEIAHVESGEYVHRIETGNTVPVVQWSPKDYSIAYAPSDGSEKLSLKVVGMFGSSR</sequence>
<dbReference type="SMART" id="SM00320">
    <property type="entry name" value="WD40"/>
    <property type="match status" value="6"/>
</dbReference>
<dbReference type="PANTHER" id="PTHR22839:SF0">
    <property type="entry name" value="THO COMPLEX SUBUNIT 3"/>
    <property type="match status" value="1"/>
</dbReference>
<comment type="caution">
    <text evidence="5">The sequence shown here is derived from an EMBL/GenBank/DDBJ whole genome shotgun (WGS) entry which is preliminary data.</text>
</comment>
<keyword evidence="1 4" id="KW-0853">WD repeat</keyword>
<protein>
    <submittedName>
        <fullName evidence="5">WD40 repeat-like protein</fullName>
    </submittedName>
</protein>
<dbReference type="AlphaFoldDB" id="A0A9P4NP80"/>
<dbReference type="InterPro" id="IPR019775">
    <property type="entry name" value="WD40_repeat_CS"/>
</dbReference>
<organism evidence="5 6">
    <name type="scientific">Tothia fuscella</name>
    <dbReference type="NCBI Taxonomy" id="1048955"/>
    <lineage>
        <taxon>Eukaryota</taxon>
        <taxon>Fungi</taxon>
        <taxon>Dikarya</taxon>
        <taxon>Ascomycota</taxon>
        <taxon>Pezizomycotina</taxon>
        <taxon>Dothideomycetes</taxon>
        <taxon>Pleosporomycetidae</taxon>
        <taxon>Venturiales</taxon>
        <taxon>Cylindrosympodiaceae</taxon>
        <taxon>Tothia</taxon>
    </lineage>
</organism>
<dbReference type="InterPro" id="IPR036322">
    <property type="entry name" value="WD40_repeat_dom_sf"/>
</dbReference>
<dbReference type="PROSITE" id="PS00678">
    <property type="entry name" value="WD_REPEATS_1"/>
    <property type="match status" value="1"/>
</dbReference>
<keyword evidence="2" id="KW-0677">Repeat</keyword>
<dbReference type="Pfam" id="PF00400">
    <property type="entry name" value="WD40"/>
    <property type="match status" value="4"/>
</dbReference>
<name>A0A9P4NP80_9PEZI</name>
<evidence type="ECO:0000313" key="6">
    <source>
        <dbReference type="Proteomes" id="UP000800235"/>
    </source>
</evidence>
<gene>
    <name evidence="5" type="ORF">EJ08DRAFT_650804</name>
</gene>
<dbReference type="InterPro" id="IPR015943">
    <property type="entry name" value="WD40/YVTN_repeat-like_dom_sf"/>
</dbReference>
<evidence type="ECO:0000313" key="5">
    <source>
        <dbReference type="EMBL" id="KAF2428819.1"/>
    </source>
</evidence>
<dbReference type="PROSITE" id="PS50082">
    <property type="entry name" value="WD_REPEATS_2"/>
    <property type="match status" value="1"/>
</dbReference>
<proteinExistence type="inferred from homology"/>
<evidence type="ECO:0000256" key="1">
    <source>
        <dbReference type="ARBA" id="ARBA00022574"/>
    </source>
</evidence>